<feature type="transmembrane region" description="Helical" evidence="7">
    <location>
        <begin position="368"/>
        <end position="390"/>
    </location>
</feature>
<feature type="transmembrane region" description="Helical" evidence="7">
    <location>
        <begin position="123"/>
        <end position="141"/>
    </location>
</feature>
<feature type="transmembrane region" description="Helical" evidence="7">
    <location>
        <begin position="252"/>
        <end position="277"/>
    </location>
</feature>
<dbReference type="Pfam" id="PF03092">
    <property type="entry name" value="BT1"/>
    <property type="match status" value="1"/>
</dbReference>
<evidence type="ECO:0000256" key="4">
    <source>
        <dbReference type="ARBA" id="ARBA00022989"/>
    </source>
</evidence>
<feature type="region of interest" description="Disordered" evidence="6">
    <location>
        <begin position="1"/>
        <end position="37"/>
    </location>
</feature>
<protein>
    <recommendedName>
        <fullName evidence="10">Transmembrane protein</fullName>
    </recommendedName>
</protein>
<organism evidence="8 9">
    <name type="scientific">Phytophthora boehmeriae</name>
    <dbReference type="NCBI Taxonomy" id="109152"/>
    <lineage>
        <taxon>Eukaryota</taxon>
        <taxon>Sar</taxon>
        <taxon>Stramenopiles</taxon>
        <taxon>Oomycota</taxon>
        <taxon>Peronosporomycetes</taxon>
        <taxon>Peronosporales</taxon>
        <taxon>Peronosporaceae</taxon>
        <taxon>Phytophthora</taxon>
    </lineage>
</organism>
<feature type="transmembrane region" description="Helical" evidence="7">
    <location>
        <begin position="222"/>
        <end position="240"/>
    </location>
</feature>
<feature type="transmembrane region" description="Helical" evidence="7">
    <location>
        <begin position="298"/>
        <end position="321"/>
    </location>
</feature>
<comment type="subcellular location">
    <subcellularLocation>
        <location evidence="1">Membrane</location>
        <topology evidence="1">Multi-pass membrane protein</topology>
    </subcellularLocation>
</comment>
<feature type="transmembrane region" description="Helical" evidence="7">
    <location>
        <begin position="341"/>
        <end position="361"/>
    </location>
</feature>
<dbReference type="PANTHER" id="PTHR31585">
    <property type="entry name" value="FOLATE-BIOPTERIN TRANSPORTER 1, CHLOROPLASTIC"/>
    <property type="match status" value="1"/>
</dbReference>
<keyword evidence="4 7" id="KW-1133">Transmembrane helix</keyword>
<feature type="transmembrane region" description="Helical" evidence="7">
    <location>
        <begin position="396"/>
        <end position="419"/>
    </location>
</feature>
<accession>A0A8T1X4V9</accession>
<feature type="transmembrane region" description="Helical" evidence="7">
    <location>
        <begin position="431"/>
        <end position="451"/>
    </location>
</feature>
<evidence type="ECO:0000256" key="1">
    <source>
        <dbReference type="ARBA" id="ARBA00004141"/>
    </source>
</evidence>
<dbReference type="PANTHER" id="PTHR31585:SF5">
    <property type="entry name" value="RNA-BINDING S4 DOMAIN-CONTAINING PROTEIN"/>
    <property type="match status" value="1"/>
</dbReference>
<evidence type="ECO:0008006" key="10">
    <source>
        <dbReference type="Google" id="ProtNLM"/>
    </source>
</evidence>
<evidence type="ECO:0000313" key="8">
    <source>
        <dbReference type="EMBL" id="KAG7399093.1"/>
    </source>
</evidence>
<keyword evidence="3 7" id="KW-0812">Transmembrane</keyword>
<evidence type="ECO:0000256" key="6">
    <source>
        <dbReference type="SAM" id="MobiDB-lite"/>
    </source>
</evidence>
<sequence length="557" mass="61845">MDNREANLSTPRLSKKLVDDADYHETKSPDPIGKFEEGALREGPAPDVHSKTYFGFLFQYAGAGLIYSALYSLVYPYLNNYLRMSGVATASAYVLIALPWSLKTFFGIITDCYPIFGYRRRPYMVIGWVVCFVCSLVMAVLPEGDPYYPDNSWASVTEDSLTADQIAQINYGAPDHGTQFVLLMIIANLGMVLSFTACGGTLVELSQRESEKRRGDLQTMIWVARSGGGVIASAICGFGLNSEPYGGDFAGSIRVGGIMGVCAFTSLVTGIIAWYCIDEEKAERRSMKVEIIKLYDLIQYRVVYQVLAYQFFGNMFSYVGVTASTPLQSIWLTITPVNSNVATIISGLISMASLMTVRTWGLNWNWRWMIVIAQVAVIIVDCFPTFFTIWDVFRSQWFWLGVPLLEQVPYNIGFIVSTYCMVEIMEEGNEAAFYGLVVAVSSLASPFATVLTKNIDANFDIATADLQRDDTAVREQVTYAYLCSYACKLFSCVFVLLLPRQKAETQEMRRTGGKSRIVGIIAVIIIAFTYVWTILTNVMSIFPSTSCYQIAGGDGCS</sequence>
<keyword evidence="5 7" id="KW-0472">Membrane</keyword>
<gene>
    <name evidence="8" type="ORF">PHYBOEH_009783</name>
</gene>
<feature type="transmembrane region" description="Helical" evidence="7">
    <location>
        <begin position="81"/>
        <end position="102"/>
    </location>
</feature>
<feature type="transmembrane region" description="Helical" evidence="7">
    <location>
        <begin position="478"/>
        <end position="497"/>
    </location>
</feature>
<comment type="caution">
    <text evidence="8">The sequence shown here is derived from an EMBL/GenBank/DDBJ whole genome shotgun (WGS) entry which is preliminary data.</text>
</comment>
<keyword evidence="2" id="KW-0813">Transport</keyword>
<evidence type="ECO:0000256" key="5">
    <source>
        <dbReference type="ARBA" id="ARBA00023136"/>
    </source>
</evidence>
<name>A0A8T1X4V9_9STRA</name>
<evidence type="ECO:0000256" key="3">
    <source>
        <dbReference type="ARBA" id="ARBA00022692"/>
    </source>
</evidence>
<feature type="compositionally biased region" description="Polar residues" evidence="6">
    <location>
        <begin position="1"/>
        <end position="12"/>
    </location>
</feature>
<evidence type="ECO:0000313" key="9">
    <source>
        <dbReference type="Proteomes" id="UP000693981"/>
    </source>
</evidence>
<dbReference type="EMBL" id="JAGDFL010000063">
    <property type="protein sequence ID" value="KAG7399093.1"/>
    <property type="molecule type" value="Genomic_DNA"/>
</dbReference>
<feature type="transmembrane region" description="Helical" evidence="7">
    <location>
        <begin position="53"/>
        <end position="75"/>
    </location>
</feature>
<proteinExistence type="predicted"/>
<feature type="transmembrane region" description="Helical" evidence="7">
    <location>
        <begin position="180"/>
        <end position="202"/>
    </location>
</feature>
<keyword evidence="9" id="KW-1185">Reference proteome</keyword>
<dbReference type="GO" id="GO:0016020">
    <property type="term" value="C:membrane"/>
    <property type="evidence" value="ECO:0007669"/>
    <property type="project" value="UniProtKB-SubCell"/>
</dbReference>
<dbReference type="OrthoDB" id="754047at2759"/>
<evidence type="ECO:0000256" key="2">
    <source>
        <dbReference type="ARBA" id="ARBA00022448"/>
    </source>
</evidence>
<feature type="transmembrane region" description="Helical" evidence="7">
    <location>
        <begin position="517"/>
        <end position="535"/>
    </location>
</feature>
<reference evidence="8" key="1">
    <citation type="submission" date="2021-02" db="EMBL/GenBank/DDBJ databases">
        <authorList>
            <person name="Palmer J.M."/>
        </authorList>
    </citation>
    <scope>NUCLEOTIDE SEQUENCE</scope>
    <source>
        <strain evidence="8">SCRP23</strain>
    </source>
</reference>
<dbReference type="Proteomes" id="UP000693981">
    <property type="component" value="Unassembled WGS sequence"/>
</dbReference>
<evidence type="ECO:0000256" key="7">
    <source>
        <dbReference type="SAM" id="Phobius"/>
    </source>
</evidence>
<dbReference type="InterPro" id="IPR039309">
    <property type="entry name" value="BT1"/>
</dbReference>
<dbReference type="AlphaFoldDB" id="A0A8T1X4V9"/>
<feature type="compositionally biased region" description="Basic and acidic residues" evidence="6">
    <location>
        <begin position="16"/>
        <end position="37"/>
    </location>
</feature>